<dbReference type="RefSeq" id="WP_146587203.1">
    <property type="nucleotide sequence ID" value="NZ_SJPO01000005.1"/>
</dbReference>
<reference evidence="2 3" key="1">
    <citation type="submission" date="2019-02" db="EMBL/GenBank/DDBJ databases">
        <title>Deep-cultivation of Planctomycetes and their phenomic and genomic characterization uncovers novel biology.</title>
        <authorList>
            <person name="Wiegand S."/>
            <person name="Jogler M."/>
            <person name="Boedeker C."/>
            <person name="Pinto D."/>
            <person name="Vollmers J."/>
            <person name="Rivas-Marin E."/>
            <person name="Kohn T."/>
            <person name="Peeters S.H."/>
            <person name="Heuer A."/>
            <person name="Rast P."/>
            <person name="Oberbeckmann S."/>
            <person name="Bunk B."/>
            <person name="Jeske O."/>
            <person name="Meyerdierks A."/>
            <person name="Storesund J.E."/>
            <person name="Kallscheuer N."/>
            <person name="Luecker S."/>
            <person name="Lage O.M."/>
            <person name="Pohl T."/>
            <person name="Merkel B.J."/>
            <person name="Hornburger P."/>
            <person name="Mueller R.-W."/>
            <person name="Bruemmer F."/>
            <person name="Labrenz M."/>
            <person name="Spormann A.M."/>
            <person name="Op Den Camp H."/>
            <person name="Overmann J."/>
            <person name="Amann R."/>
            <person name="Jetten M.S.M."/>
            <person name="Mascher T."/>
            <person name="Medema M.H."/>
            <person name="Devos D.P."/>
            <person name="Kaster A.-K."/>
            <person name="Ovreas L."/>
            <person name="Rohde M."/>
            <person name="Galperin M.Y."/>
            <person name="Jogler C."/>
        </authorList>
    </citation>
    <scope>NUCLEOTIDE SEQUENCE [LARGE SCALE GENOMIC DNA]</scope>
    <source>
        <strain evidence="2 3">Pla123a</strain>
    </source>
</reference>
<keyword evidence="3" id="KW-1185">Reference proteome</keyword>
<keyword evidence="1" id="KW-0732">Signal</keyword>
<evidence type="ECO:0000313" key="3">
    <source>
        <dbReference type="Proteomes" id="UP000318478"/>
    </source>
</evidence>
<dbReference type="Proteomes" id="UP000318478">
    <property type="component" value="Unassembled WGS sequence"/>
</dbReference>
<proteinExistence type="predicted"/>
<gene>
    <name evidence="2" type="ORF">Pla123a_24180</name>
</gene>
<comment type="caution">
    <text evidence="2">The sequence shown here is derived from an EMBL/GenBank/DDBJ whole genome shotgun (WGS) entry which is preliminary data.</text>
</comment>
<sequence length="909" mass="93312" precursor="true">MVKNWSLLALLCGAMAISACATRTATALVIASDDFNAEGGGVGFAAADEWGNLLTGASNTEQGNPAFRAFEPALDPLAASSGSVYIAFDFSSSQAVNWGGLALFEGVDGGAETFFAGQPNGLQNYGVDLKAGQGYLDSGVPIVGGEVHKMIVQIEFGAADDTYRLWVDNFNESSPNGEVALDGFVVAGAWQSARVASDVGSQTFVAVDNLVIADSPADVGLTAAVNATVTVNRATGQINLAGASSVSNVVGYSLRSNSGGFDPGGWVTIDGRDATDAVPAGDGSVDNDDWDVVSVAGSTTHLSEATTDATPGDGLTLTSTPLGLGAAWKAVPTRLEDLFATITVDSGGTATPLAVNVSYVGGEIAEGDLDGDGDIDTDDWTAFKTGQGVVNNGMTPIEAYRMGDMDGNLTHDLEDFDLFADAFDLANGAGAFAAAIAGVPEPSACAMLAACVTACGLSRRRGLLAGVGAMLLMFGLSGRAEAVIYASDDFSADNSGVGWAGGDAWETRDAGGFLTTYPNGSANNTFSSRNFSTPIDPQNALTYIRFDYRQAQGTGNDWGGFAFFEGINATGQESFFAGPNPGGTNNYAFEEKAGPSLVDSGIPYDLQFHTIIGAIDQTGADTVYSIWVDNFLVGSPDATVTVPGQGSIDAPWQSLRFSGAGNEEIADNLLITDAAEESLIFAQPTADTLGLVVNKSTGEVLIENVTGTDVGISAYTISSATGVLFTGDLAGDYNADGAVNAADYTIYRDNDGGDAAVLSGNGSGAATVTVADYDLWHTNYGRTAGADEGWESLAERDTAVADFPQGSGDGAGWEEGANPSRFEVEEYRLIGESTMTASPISLGKAYGGGPGGSQNLFFQYRSNGELVVGDVRYVAGAAQLSSATAAPEPVALGLTLLLGASALFARRRD</sequence>
<evidence type="ECO:0008006" key="4">
    <source>
        <dbReference type="Google" id="ProtNLM"/>
    </source>
</evidence>
<feature type="chain" id="PRO_5022668101" description="PEP-CTERM protein-sorting domain-containing protein" evidence="1">
    <location>
        <begin position="22"/>
        <end position="909"/>
    </location>
</feature>
<evidence type="ECO:0000313" key="2">
    <source>
        <dbReference type="EMBL" id="TWT76993.1"/>
    </source>
</evidence>
<dbReference type="OrthoDB" id="230958at2"/>
<feature type="signal peptide" evidence="1">
    <location>
        <begin position="1"/>
        <end position="21"/>
    </location>
</feature>
<dbReference type="InterPro" id="IPR018247">
    <property type="entry name" value="EF_Hand_1_Ca_BS"/>
</dbReference>
<name>A0A5C5YQ45_9BACT</name>
<evidence type="ECO:0000256" key="1">
    <source>
        <dbReference type="SAM" id="SignalP"/>
    </source>
</evidence>
<dbReference type="AlphaFoldDB" id="A0A5C5YQ45"/>
<dbReference type="EMBL" id="SJPO01000005">
    <property type="protein sequence ID" value="TWT76993.1"/>
    <property type="molecule type" value="Genomic_DNA"/>
</dbReference>
<protein>
    <recommendedName>
        <fullName evidence="4">PEP-CTERM protein-sorting domain-containing protein</fullName>
    </recommendedName>
</protein>
<organism evidence="2 3">
    <name type="scientific">Posidoniimonas polymericola</name>
    <dbReference type="NCBI Taxonomy" id="2528002"/>
    <lineage>
        <taxon>Bacteria</taxon>
        <taxon>Pseudomonadati</taxon>
        <taxon>Planctomycetota</taxon>
        <taxon>Planctomycetia</taxon>
        <taxon>Pirellulales</taxon>
        <taxon>Lacipirellulaceae</taxon>
        <taxon>Posidoniimonas</taxon>
    </lineage>
</organism>
<accession>A0A5C5YQ45</accession>
<dbReference type="PROSITE" id="PS00018">
    <property type="entry name" value="EF_HAND_1"/>
    <property type="match status" value="1"/>
</dbReference>
<dbReference type="PROSITE" id="PS51257">
    <property type="entry name" value="PROKAR_LIPOPROTEIN"/>
    <property type="match status" value="1"/>
</dbReference>